<sequence length="296" mass="33321">MDIDTIGTTSLDADAEIIQVIYETLKTLGVDQFVIRINDKRDVLRRLIEFGITKERERRTLIAIDKKDKMSPEEWETAVSEASGLGLEKTKKYLWKISGENGLEESFVRDLRLKTEKLGVPQSYLRYDAALVRGFGYYTGAIFEAALLEIPEIGSVFGGGRFDGLTARFSTQSLPAVGASIGVDRLFAALERLGKIKKQKTLTEVLVFDLGDAFEDQYIEFVTILRKSGVCATKYLGEDKAFQAQLAYAVKQEIPYVLIYGDKEKDRKVVQLKNLQTNTQQEIAIEKLEEAVKIAR</sequence>
<dbReference type="AlphaFoldDB" id="A0A931SBL4"/>
<dbReference type="Gene3D" id="3.30.930.10">
    <property type="entry name" value="Bira Bifunctional Protein, Domain 2"/>
    <property type="match status" value="1"/>
</dbReference>
<dbReference type="SUPFAM" id="SSF52954">
    <property type="entry name" value="Class II aaRS ABD-related"/>
    <property type="match status" value="1"/>
</dbReference>
<evidence type="ECO:0000256" key="2">
    <source>
        <dbReference type="ARBA" id="ARBA00022741"/>
    </source>
</evidence>
<comment type="caution">
    <text evidence="7">The sequence shown here is derived from an EMBL/GenBank/DDBJ whole genome shotgun (WGS) entry which is preliminary data.</text>
</comment>
<dbReference type="GO" id="GO:0000166">
    <property type="term" value="F:nucleotide binding"/>
    <property type="evidence" value="ECO:0007669"/>
    <property type="project" value="UniProtKB-KW"/>
</dbReference>
<gene>
    <name evidence="7" type="ORF">HYT40_02075</name>
</gene>
<name>A0A931SBL4_9BACT</name>
<reference evidence="7" key="1">
    <citation type="submission" date="2020-07" db="EMBL/GenBank/DDBJ databases">
        <title>Huge and variable diversity of episymbiotic CPR bacteria and DPANN archaea in groundwater ecosystems.</title>
        <authorList>
            <person name="He C.Y."/>
            <person name="Keren R."/>
            <person name="Whittaker M."/>
            <person name="Farag I.F."/>
            <person name="Doudna J."/>
            <person name="Cate J.H.D."/>
            <person name="Banfield J.F."/>
        </authorList>
    </citation>
    <scope>NUCLEOTIDE SEQUENCE</scope>
    <source>
        <strain evidence="7">NC_groundwater_193_Ag_S-0.1um_51_7</strain>
    </source>
</reference>
<dbReference type="Proteomes" id="UP000724148">
    <property type="component" value="Unassembled WGS sequence"/>
</dbReference>
<evidence type="ECO:0000256" key="3">
    <source>
        <dbReference type="ARBA" id="ARBA00023146"/>
    </source>
</evidence>
<dbReference type="SUPFAM" id="SSF55681">
    <property type="entry name" value="Class II aaRS and biotin synthetases"/>
    <property type="match status" value="1"/>
</dbReference>
<evidence type="ECO:0000259" key="6">
    <source>
        <dbReference type="Pfam" id="PF13393"/>
    </source>
</evidence>
<dbReference type="PANTHER" id="PTHR11476">
    <property type="entry name" value="HISTIDYL-TRNA SYNTHETASE"/>
    <property type="match status" value="1"/>
</dbReference>
<keyword evidence="2" id="KW-0547">Nucleotide-binding</keyword>
<dbReference type="InterPro" id="IPR045864">
    <property type="entry name" value="aa-tRNA-synth_II/BPL/LPL"/>
</dbReference>
<feature type="domain" description="Class II Histidinyl-tRNA synthetase (HisRS)-like catalytic core" evidence="6">
    <location>
        <begin position="5"/>
        <end position="186"/>
    </location>
</feature>
<evidence type="ECO:0000313" key="8">
    <source>
        <dbReference type="Proteomes" id="UP000724148"/>
    </source>
</evidence>
<keyword evidence="7" id="KW-0808">Transferase</keyword>
<accession>A0A931SBL4</accession>
<dbReference type="GO" id="GO:0004821">
    <property type="term" value="F:histidine-tRNA ligase activity"/>
    <property type="evidence" value="ECO:0007669"/>
    <property type="project" value="UniProtKB-EC"/>
</dbReference>
<proteinExistence type="predicted"/>
<keyword evidence="3" id="KW-0030">Aminoacyl-tRNA synthetase</keyword>
<protein>
    <recommendedName>
        <fullName evidence="1">histidine--tRNA ligase</fullName>
        <ecNumber evidence="1">6.1.1.21</ecNumber>
    </recommendedName>
</protein>
<dbReference type="InterPro" id="IPR041715">
    <property type="entry name" value="HisRS-like_core"/>
</dbReference>
<dbReference type="EC" id="6.1.1.21" evidence="1"/>
<dbReference type="InterPro" id="IPR004154">
    <property type="entry name" value="Anticodon-bd"/>
</dbReference>
<evidence type="ECO:0000256" key="4">
    <source>
        <dbReference type="ARBA" id="ARBA00047639"/>
    </source>
</evidence>
<feature type="domain" description="Anticodon-binding" evidence="5">
    <location>
        <begin position="205"/>
        <end position="293"/>
    </location>
</feature>
<dbReference type="InterPro" id="IPR036621">
    <property type="entry name" value="Anticodon-bd_dom_sf"/>
</dbReference>
<evidence type="ECO:0000259" key="5">
    <source>
        <dbReference type="Pfam" id="PF03129"/>
    </source>
</evidence>
<keyword evidence="3" id="KW-0436">Ligase</keyword>
<organism evidence="7 8">
    <name type="scientific">Candidatus Sungiibacteriota bacterium</name>
    <dbReference type="NCBI Taxonomy" id="2750080"/>
    <lineage>
        <taxon>Bacteria</taxon>
        <taxon>Candidatus Sungiibacteriota</taxon>
    </lineage>
</organism>
<dbReference type="Pfam" id="PF03129">
    <property type="entry name" value="HGTP_anticodon"/>
    <property type="match status" value="1"/>
</dbReference>
<dbReference type="PANTHER" id="PTHR11476:SF7">
    <property type="entry name" value="HISTIDINE--TRNA LIGASE"/>
    <property type="match status" value="1"/>
</dbReference>
<dbReference type="Gene3D" id="3.40.50.800">
    <property type="entry name" value="Anticodon-binding domain"/>
    <property type="match status" value="1"/>
</dbReference>
<comment type="catalytic activity">
    <reaction evidence="4">
        <text>tRNA(His) + L-histidine + ATP = L-histidyl-tRNA(His) + AMP + diphosphate + H(+)</text>
        <dbReference type="Rhea" id="RHEA:17313"/>
        <dbReference type="Rhea" id="RHEA-COMP:9665"/>
        <dbReference type="Rhea" id="RHEA-COMP:9689"/>
        <dbReference type="ChEBI" id="CHEBI:15378"/>
        <dbReference type="ChEBI" id="CHEBI:30616"/>
        <dbReference type="ChEBI" id="CHEBI:33019"/>
        <dbReference type="ChEBI" id="CHEBI:57595"/>
        <dbReference type="ChEBI" id="CHEBI:78442"/>
        <dbReference type="ChEBI" id="CHEBI:78527"/>
        <dbReference type="ChEBI" id="CHEBI:456215"/>
        <dbReference type="EC" id="6.1.1.21"/>
    </reaction>
</comment>
<keyword evidence="7" id="KW-0328">Glycosyltransferase</keyword>
<evidence type="ECO:0000256" key="1">
    <source>
        <dbReference type="ARBA" id="ARBA00012815"/>
    </source>
</evidence>
<dbReference type="GO" id="GO:0006418">
    <property type="term" value="P:tRNA aminoacylation for protein translation"/>
    <property type="evidence" value="ECO:0007669"/>
    <property type="project" value="UniProtKB-ARBA"/>
</dbReference>
<dbReference type="Pfam" id="PF13393">
    <property type="entry name" value="tRNA-synt_His"/>
    <property type="match status" value="1"/>
</dbReference>
<dbReference type="EMBL" id="JACOZA010000054">
    <property type="protein sequence ID" value="MBI2096921.1"/>
    <property type="molecule type" value="Genomic_DNA"/>
</dbReference>
<dbReference type="GO" id="GO:0016757">
    <property type="term" value="F:glycosyltransferase activity"/>
    <property type="evidence" value="ECO:0007669"/>
    <property type="project" value="UniProtKB-KW"/>
</dbReference>
<evidence type="ECO:0000313" key="7">
    <source>
        <dbReference type="EMBL" id="MBI2096921.1"/>
    </source>
</evidence>